<dbReference type="InterPro" id="IPR036779">
    <property type="entry name" value="LysM_dom_sf"/>
</dbReference>
<reference evidence="3 4" key="1">
    <citation type="submission" date="2023-06" db="EMBL/GenBank/DDBJ databases">
        <title>Aquibacillus rhizosphaerae LR5S19.</title>
        <authorList>
            <person name="Sun J.-Q."/>
        </authorList>
    </citation>
    <scope>NUCLEOTIDE SEQUENCE [LARGE SCALE GENOMIC DNA]</scope>
    <source>
        <strain evidence="3 4">LR5S19</strain>
    </source>
</reference>
<keyword evidence="4" id="KW-1185">Reference proteome</keyword>
<dbReference type="InterPro" id="IPR014258">
    <property type="entry name" value="CAP_domain_YkwD-like"/>
</dbReference>
<organism evidence="3 4">
    <name type="scientific">Aquibacillus rhizosphaerae</name>
    <dbReference type="NCBI Taxonomy" id="3051431"/>
    <lineage>
        <taxon>Bacteria</taxon>
        <taxon>Bacillati</taxon>
        <taxon>Bacillota</taxon>
        <taxon>Bacilli</taxon>
        <taxon>Bacillales</taxon>
        <taxon>Bacillaceae</taxon>
        <taxon>Aquibacillus</taxon>
    </lineage>
</organism>
<keyword evidence="1" id="KW-0732">Signal</keyword>
<dbReference type="SUPFAM" id="SSF55797">
    <property type="entry name" value="PR-1-like"/>
    <property type="match status" value="1"/>
</dbReference>
<dbReference type="InterPro" id="IPR035940">
    <property type="entry name" value="CAP_sf"/>
</dbReference>
<dbReference type="Gene3D" id="3.40.33.10">
    <property type="entry name" value="CAP"/>
    <property type="match status" value="1"/>
</dbReference>
<dbReference type="SUPFAM" id="SSF54106">
    <property type="entry name" value="LysM domain"/>
    <property type="match status" value="1"/>
</dbReference>
<dbReference type="NCBIfam" id="TIGR02899">
    <property type="entry name" value="spore_safA"/>
    <property type="match status" value="1"/>
</dbReference>
<evidence type="ECO:0000313" key="4">
    <source>
        <dbReference type="Proteomes" id="UP001235343"/>
    </source>
</evidence>
<dbReference type="InterPro" id="IPR018392">
    <property type="entry name" value="LysM"/>
</dbReference>
<evidence type="ECO:0000256" key="1">
    <source>
        <dbReference type="SAM" id="SignalP"/>
    </source>
</evidence>
<comment type="caution">
    <text evidence="3">The sequence shown here is derived from an EMBL/GenBank/DDBJ whole genome shotgun (WGS) entry which is preliminary data.</text>
</comment>
<name>A0ABT7L6W3_9BACI</name>
<dbReference type="PROSITE" id="PS51782">
    <property type="entry name" value="LYSM"/>
    <property type="match status" value="1"/>
</dbReference>
<feature type="chain" id="PRO_5045369454" evidence="1">
    <location>
        <begin position="22"/>
        <end position="198"/>
    </location>
</feature>
<feature type="signal peptide" evidence="1">
    <location>
        <begin position="1"/>
        <end position="21"/>
    </location>
</feature>
<evidence type="ECO:0000313" key="3">
    <source>
        <dbReference type="EMBL" id="MDL4841605.1"/>
    </source>
</evidence>
<dbReference type="Pfam" id="PF01476">
    <property type="entry name" value="LysM"/>
    <property type="match status" value="1"/>
</dbReference>
<dbReference type="Gene3D" id="3.10.350.10">
    <property type="entry name" value="LysM domain"/>
    <property type="match status" value="1"/>
</dbReference>
<dbReference type="InterPro" id="IPR014248">
    <property type="entry name" value="Spore_coat_assembly_SafA"/>
</dbReference>
<dbReference type="CDD" id="cd00118">
    <property type="entry name" value="LysM"/>
    <property type="match status" value="1"/>
</dbReference>
<dbReference type="Pfam" id="PF00188">
    <property type="entry name" value="CAP"/>
    <property type="match status" value="1"/>
</dbReference>
<dbReference type="InterPro" id="IPR014044">
    <property type="entry name" value="CAP_dom"/>
</dbReference>
<protein>
    <submittedName>
        <fullName evidence="3">SafA/ExsA family spore coat assembly protein</fullName>
    </submittedName>
</protein>
<dbReference type="Proteomes" id="UP001235343">
    <property type="component" value="Unassembled WGS sequence"/>
</dbReference>
<evidence type="ECO:0000259" key="2">
    <source>
        <dbReference type="PROSITE" id="PS51782"/>
    </source>
</evidence>
<accession>A0ABT7L6W3</accession>
<dbReference type="EMBL" id="JASTZU010000041">
    <property type="protein sequence ID" value="MDL4841605.1"/>
    <property type="molecule type" value="Genomic_DNA"/>
</dbReference>
<dbReference type="PANTHER" id="PTHR31157:SF1">
    <property type="entry name" value="SCP DOMAIN-CONTAINING PROTEIN"/>
    <property type="match status" value="1"/>
</dbReference>
<dbReference type="SMART" id="SM00257">
    <property type="entry name" value="LysM"/>
    <property type="match status" value="1"/>
</dbReference>
<feature type="domain" description="LysM" evidence="2">
    <location>
        <begin position="23"/>
        <end position="68"/>
    </location>
</feature>
<dbReference type="NCBIfam" id="TIGR02909">
    <property type="entry name" value="spore_YkwD"/>
    <property type="match status" value="1"/>
</dbReference>
<dbReference type="RefSeq" id="WP_285932887.1">
    <property type="nucleotide sequence ID" value="NZ_JASTZU010000041.1"/>
</dbReference>
<proteinExistence type="predicted"/>
<dbReference type="CDD" id="cd05379">
    <property type="entry name" value="CAP_bacterial"/>
    <property type="match status" value="1"/>
</dbReference>
<sequence length="198" mass="22801">MKKTLFLALLLFVFVPFTVTAADTYTVQPGDSMWKIAMKYQIGVTEIIEANPQVENANLIYPNQKLNIPNIDQIKHTEHQVIQLTNQERAKHGLSALKPDWELSRVARYKSQDMHDRKYFAHDSPTYGSPFTMMKNFGITYRKAAENIARGQRTPQEVVNAWMDSPGHRKNILTPELTHIGVGYVKDGNYWTQMFITK</sequence>
<gene>
    <name evidence="3" type="primary">safA</name>
    <name evidence="3" type="ORF">QQS35_14285</name>
</gene>
<dbReference type="PANTHER" id="PTHR31157">
    <property type="entry name" value="SCP DOMAIN-CONTAINING PROTEIN"/>
    <property type="match status" value="1"/>
</dbReference>